<organism evidence="10 11">
    <name type="scientific">Candidatus Caccopulliclostridium gallistercoris</name>
    <dbReference type="NCBI Taxonomy" id="2840719"/>
    <lineage>
        <taxon>Bacteria</taxon>
        <taxon>Bacillati</taxon>
        <taxon>Bacillota</taxon>
        <taxon>Clostridia</taxon>
        <taxon>Candidatus Caccopulliclostridium</taxon>
    </lineage>
</organism>
<keyword evidence="2 8" id="KW-0963">Cytoplasm</keyword>
<dbReference type="GO" id="GO:0016740">
    <property type="term" value="F:transferase activity"/>
    <property type="evidence" value="ECO:0007669"/>
    <property type="project" value="UniProtKB-ARBA"/>
</dbReference>
<dbReference type="FunFam" id="3.40.50.800:FF:000002">
    <property type="entry name" value="Glycine--tRNA ligase"/>
    <property type="match status" value="1"/>
</dbReference>
<feature type="binding site" evidence="8">
    <location>
        <position position="100"/>
    </location>
    <ligand>
        <name>substrate</name>
    </ligand>
</feature>
<dbReference type="PANTHER" id="PTHR10745">
    <property type="entry name" value="GLYCYL-TRNA SYNTHETASE/DNA POLYMERASE SUBUNIT GAMMA-2"/>
    <property type="match status" value="1"/>
</dbReference>
<evidence type="ECO:0000256" key="3">
    <source>
        <dbReference type="ARBA" id="ARBA00022598"/>
    </source>
</evidence>
<evidence type="ECO:0000256" key="4">
    <source>
        <dbReference type="ARBA" id="ARBA00022741"/>
    </source>
</evidence>
<dbReference type="EC" id="6.1.1.14" evidence="8"/>
<dbReference type="GO" id="GO:0005829">
    <property type="term" value="C:cytosol"/>
    <property type="evidence" value="ECO:0007669"/>
    <property type="project" value="UniProtKB-ARBA"/>
</dbReference>
<dbReference type="InterPro" id="IPR045864">
    <property type="entry name" value="aa-tRNA-synth_II/BPL/LPL"/>
</dbReference>
<keyword evidence="5 8" id="KW-0067">ATP-binding</keyword>
<comment type="similarity">
    <text evidence="1 8">Belongs to the class-II aminoacyl-tRNA synthetase family.</text>
</comment>
<dbReference type="InterPro" id="IPR033731">
    <property type="entry name" value="GlyRS-like_core"/>
</dbReference>
<evidence type="ECO:0000256" key="2">
    <source>
        <dbReference type="ARBA" id="ARBA00022490"/>
    </source>
</evidence>
<evidence type="ECO:0000256" key="8">
    <source>
        <dbReference type="HAMAP-Rule" id="MF_00253"/>
    </source>
</evidence>
<keyword evidence="3 8" id="KW-0436">Ligase</keyword>
<gene>
    <name evidence="8" type="primary">glyQS</name>
    <name evidence="10" type="ORF">IAA62_00330</name>
</gene>
<sequence length="459" mass="53191">MMSKLTMDKLVALCKNRGIIFPGSEIYGGFANTWDFGPVGVELKNNVKRAWWKRFVQEDNSSFGIDAAILMNPKVWEASGHVQSFGDPKMDCKNCKTRHRADTIIENYSKGTVSAEGMTNEQMEEYIAVHDIKCPVCGKRDWTPIRKFNPMFTTSRGTLEEDADKVYLRPETCQGEYVNFLNVQRTMRAKVPFAIAQIGKSFRNEITPGNFLFRTVEFEQMELQMFCREEDSMNIYNNYKEKALKFVKDLNVKEENLRFHDHDKLAHYAKAACDIQYNFPIGWQELNGIHHRSTWDLSRHQEYSGKNMSYTDPITNEKYIPNVIEYSIGADRLTLLLLCEAYEEQALEDGETRVVMHFHPAIAPYKVAVMPLIKKTHGEKAQEVLNILNKEFMTQYDESGSIGKRYRRQDEIGTPYCVTIDDDTLNSNTVTVRDRDTMQQIVLKIDELVDYIKEKVKFN</sequence>
<dbReference type="GO" id="GO:0004820">
    <property type="term" value="F:glycine-tRNA ligase activity"/>
    <property type="evidence" value="ECO:0007669"/>
    <property type="project" value="UniProtKB-UniRule"/>
</dbReference>
<comment type="function">
    <text evidence="8">Catalyzes the attachment of glycine to tRNA(Gly).</text>
</comment>
<dbReference type="GO" id="GO:0070062">
    <property type="term" value="C:extracellular exosome"/>
    <property type="evidence" value="ECO:0007669"/>
    <property type="project" value="UniProtKB-ARBA"/>
</dbReference>
<name>A0A9D1SXT4_9FIRM</name>
<evidence type="ECO:0000313" key="11">
    <source>
        <dbReference type="Proteomes" id="UP000886861"/>
    </source>
</evidence>
<dbReference type="SUPFAM" id="SSF52954">
    <property type="entry name" value="Class II aaRS ABD-related"/>
    <property type="match status" value="1"/>
</dbReference>
<feature type="binding site" evidence="8">
    <location>
        <begin position="213"/>
        <end position="218"/>
    </location>
    <ligand>
        <name>ATP</name>
        <dbReference type="ChEBI" id="CHEBI:30616"/>
    </ligand>
</feature>
<dbReference type="NCBIfam" id="NF003211">
    <property type="entry name" value="PRK04173.1"/>
    <property type="match status" value="1"/>
</dbReference>
<dbReference type="NCBIfam" id="TIGR00389">
    <property type="entry name" value="glyS_dimeric"/>
    <property type="match status" value="1"/>
</dbReference>
<dbReference type="InterPro" id="IPR022961">
    <property type="entry name" value="Gly_tRNA_ligase_bac"/>
</dbReference>
<dbReference type="SUPFAM" id="SSF55681">
    <property type="entry name" value="Class II aaRS and biotin synthetases"/>
    <property type="match status" value="1"/>
</dbReference>
<dbReference type="InterPro" id="IPR006195">
    <property type="entry name" value="aa-tRNA-synth_II"/>
</dbReference>
<protein>
    <recommendedName>
        <fullName evidence="8">Glycine--tRNA ligase</fullName>
        <ecNumber evidence="8">6.1.1.14</ecNumber>
    </recommendedName>
    <alternativeName>
        <fullName evidence="8">Glycyl-tRNA synthetase</fullName>
        <shortName evidence="8">GlyRS</shortName>
    </alternativeName>
</protein>
<feature type="binding site" evidence="8">
    <location>
        <begin position="285"/>
        <end position="286"/>
    </location>
    <ligand>
        <name>ATP</name>
        <dbReference type="ChEBI" id="CHEBI:30616"/>
    </ligand>
</feature>
<keyword evidence="7 8" id="KW-0030">Aminoacyl-tRNA synthetase</keyword>
<dbReference type="InterPro" id="IPR002315">
    <property type="entry name" value="tRNA-synt_gly"/>
</dbReference>
<dbReference type="InterPro" id="IPR002314">
    <property type="entry name" value="aa-tRNA-synt_IIb"/>
</dbReference>
<feature type="binding site" evidence="8">
    <location>
        <begin position="218"/>
        <end position="222"/>
    </location>
    <ligand>
        <name>substrate</name>
    </ligand>
</feature>
<dbReference type="PRINTS" id="PR01043">
    <property type="entry name" value="TRNASYNTHGLY"/>
</dbReference>
<dbReference type="GO" id="GO:0004081">
    <property type="term" value="F:bis(5'-nucleosyl)-tetraphosphatase (asymmetrical) activity"/>
    <property type="evidence" value="ECO:0007669"/>
    <property type="project" value="UniProtKB-ARBA"/>
</dbReference>
<reference evidence="10" key="1">
    <citation type="submission" date="2020-10" db="EMBL/GenBank/DDBJ databases">
        <authorList>
            <person name="Gilroy R."/>
        </authorList>
    </citation>
    <scope>NUCLEOTIDE SEQUENCE</scope>
    <source>
        <strain evidence="10">CHK186-9395</strain>
    </source>
</reference>
<comment type="subunit">
    <text evidence="8">Homodimer.</text>
</comment>
<feature type="binding site" evidence="8">
    <location>
        <begin position="329"/>
        <end position="332"/>
    </location>
    <ligand>
        <name>ATP</name>
        <dbReference type="ChEBI" id="CHEBI:30616"/>
    </ligand>
</feature>
<evidence type="ECO:0000259" key="9">
    <source>
        <dbReference type="PROSITE" id="PS50862"/>
    </source>
</evidence>
<dbReference type="EMBL" id="DVOJ01000002">
    <property type="protein sequence ID" value="HIV00998.1"/>
    <property type="molecule type" value="Genomic_DNA"/>
</dbReference>
<comment type="subcellular location">
    <subcellularLocation>
        <location evidence="8">Cytoplasm</location>
    </subcellularLocation>
</comment>
<keyword evidence="6 8" id="KW-0648">Protein biosynthesis</keyword>
<dbReference type="AlphaFoldDB" id="A0A9D1SXT4"/>
<feature type="domain" description="Aminoacyl-transfer RNA synthetases class-II family profile" evidence="9">
    <location>
        <begin position="121"/>
        <end position="371"/>
    </location>
</feature>
<evidence type="ECO:0000256" key="7">
    <source>
        <dbReference type="ARBA" id="ARBA00023146"/>
    </source>
</evidence>
<dbReference type="Proteomes" id="UP000886861">
    <property type="component" value="Unassembled WGS sequence"/>
</dbReference>
<dbReference type="PROSITE" id="PS50862">
    <property type="entry name" value="AA_TRNA_LIGASE_II"/>
    <property type="match status" value="1"/>
</dbReference>
<dbReference type="GO" id="GO:0006426">
    <property type="term" value="P:glycyl-tRNA aminoacylation"/>
    <property type="evidence" value="ECO:0007669"/>
    <property type="project" value="UniProtKB-UniRule"/>
</dbReference>
<reference evidence="10" key="2">
    <citation type="journal article" date="2021" name="PeerJ">
        <title>Extensive microbial diversity within the chicken gut microbiome revealed by metagenomics and culture.</title>
        <authorList>
            <person name="Gilroy R."/>
            <person name="Ravi A."/>
            <person name="Getino M."/>
            <person name="Pursley I."/>
            <person name="Horton D.L."/>
            <person name="Alikhan N.F."/>
            <person name="Baker D."/>
            <person name="Gharbi K."/>
            <person name="Hall N."/>
            <person name="Watson M."/>
            <person name="Adriaenssens E.M."/>
            <person name="Foster-Nyarko E."/>
            <person name="Jarju S."/>
            <person name="Secka A."/>
            <person name="Antonio M."/>
            <person name="Oren A."/>
            <person name="Chaudhuri R.R."/>
            <person name="La Ragione R."/>
            <person name="Hildebrand F."/>
            <person name="Pallen M.J."/>
        </authorList>
    </citation>
    <scope>NUCLEOTIDE SEQUENCE</scope>
    <source>
        <strain evidence="10">CHK186-9395</strain>
    </source>
</reference>
<comment type="catalytic activity">
    <reaction evidence="8">
        <text>tRNA(Gly) + glycine + ATP = glycyl-tRNA(Gly) + AMP + diphosphate</text>
        <dbReference type="Rhea" id="RHEA:16013"/>
        <dbReference type="Rhea" id="RHEA-COMP:9664"/>
        <dbReference type="Rhea" id="RHEA-COMP:9683"/>
        <dbReference type="ChEBI" id="CHEBI:30616"/>
        <dbReference type="ChEBI" id="CHEBI:33019"/>
        <dbReference type="ChEBI" id="CHEBI:57305"/>
        <dbReference type="ChEBI" id="CHEBI:78442"/>
        <dbReference type="ChEBI" id="CHEBI:78522"/>
        <dbReference type="ChEBI" id="CHEBI:456215"/>
        <dbReference type="EC" id="6.1.1.14"/>
    </reaction>
</comment>
<dbReference type="InterPro" id="IPR004154">
    <property type="entry name" value="Anticodon-bd"/>
</dbReference>
<dbReference type="Gene3D" id="3.30.930.10">
    <property type="entry name" value="Bira Bifunctional Protein, Domain 2"/>
    <property type="match status" value="1"/>
</dbReference>
<dbReference type="GO" id="GO:1990742">
    <property type="term" value="C:microvesicle"/>
    <property type="evidence" value="ECO:0007669"/>
    <property type="project" value="UniProtKB-ARBA"/>
</dbReference>
<comment type="caution">
    <text evidence="10">The sequence shown here is derived from an EMBL/GenBank/DDBJ whole genome shotgun (WGS) entry which is preliminary data.</text>
</comment>
<evidence type="ECO:0000313" key="10">
    <source>
        <dbReference type="EMBL" id="HIV00998.1"/>
    </source>
</evidence>
<feature type="binding site" evidence="8">
    <location>
        <begin position="325"/>
        <end position="329"/>
    </location>
    <ligand>
        <name>substrate</name>
    </ligand>
</feature>
<dbReference type="HAMAP" id="MF_00253_B">
    <property type="entry name" value="Gly_tRNA_synth_B"/>
    <property type="match status" value="1"/>
</dbReference>
<dbReference type="Gene3D" id="3.40.50.800">
    <property type="entry name" value="Anticodon-binding domain"/>
    <property type="match status" value="1"/>
</dbReference>
<dbReference type="PANTHER" id="PTHR10745:SF8">
    <property type="entry name" value="DNA POLYMERASE SUBUNIT GAMMA-2, MITOCHONDRIAL"/>
    <property type="match status" value="1"/>
</dbReference>
<dbReference type="GO" id="GO:0140096">
    <property type="term" value="F:catalytic activity, acting on a protein"/>
    <property type="evidence" value="ECO:0007669"/>
    <property type="project" value="UniProtKB-ARBA"/>
</dbReference>
<dbReference type="CDD" id="cd00858">
    <property type="entry name" value="GlyRS_anticodon"/>
    <property type="match status" value="1"/>
</dbReference>
<dbReference type="GO" id="GO:0015966">
    <property type="term" value="P:diadenosine tetraphosphate biosynthetic process"/>
    <property type="evidence" value="ECO:0007669"/>
    <property type="project" value="UniProtKB-ARBA"/>
</dbReference>
<dbReference type="InterPro" id="IPR027031">
    <property type="entry name" value="Gly-tRNA_synthase/POLG2"/>
</dbReference>
<keyword evidence="4 8" id="KW-0547">Nucleotide-binding</keyword>
<dbReference type="CDD" id="cd00774">
    <property type="entry name" value="GlyRS-like_core"/>
    <property type="match status" value="1"/>
</dbReference>
<evidence type="ECO:0000256" key="6">
    <source>
        <dbReference type="ARBA" id="ARBA00022917"/>
    </source>
</evidence>
<evidence type="ECO:0000256" key="1">
    <source>
        <dbReference type="ARBA" id="ARBA00008226"/>
    </source>
</evidence>
<proteinExistence type="inferred from homology"/>
<dbReference type="GO" id="GO:0005524">
    <property type="term" value="F:ATP binding"/>
    <property type="evidence" value="ECO:0007669"/>
    <property type="project" value="UniProtKB-UniRule"/>
</dbReference>
<dbReference type="Pfam" id="PF03129">
    <property type="entry name" value="HGTP_anticodon"/>
    <property type="match status" value="1"/>
</dbReference>
<dbReference type="InterPro" id="IPR036621">
    <property type="entry name" value="Anticodon-bd_dom_sf"/>
</dbReference>
<evidence type="ECO:0000256" key="5">
    <source>
        <dbReference type="ARBA" id="ARBA00022840"/>
    </source>
</evidence>
<feature type="binding site" evidence="8">
    <location>
        <begin position="203"/>
        <end position="205"/>
    </location>
    <ligand>
        <name>ATP</name>
        <dbReference type="ChEBI" id="CHEBI:30616"/>
    </ligand>
</feature>
<accession>A0A9D1SXT4</accession>
<dbReference type="Pfam" id="PF00587">
    <property type="entry name" value="tRNA-synt_2b"/>
    <property type="match status" value="1"/>
</dbReference>
<feature type="binding site" evidence="8">
    <location>
        <position position="171"/>
    </location>
    <ligand>
        <name>substrate</name>
    </ligand>
</feature>